<dbReference type="EMBL" id="FQUP01000007">
    <property type="protein sequence ID" value="SHG79316.1"/>
    <property type="molecule type" value="Genomic_DNA"/>
</dbReference>
<reference evidence="2 3" key="1">
    <citation type="submission" date="2016-11" db="EMBL/GenBank/DDBJ databases">
        <authorList>
            <person name="Jaros S."/>
            <person name="Januszkiewicz K."/>
            <person name="Wedrychowicz H."/>
        </authorList>
    </citation>
    <scope>NUCLEOTIDE SEQUENCE [LARGE SCALE GENOMIC DNA]</scope>
    <source>
        <strain evidence="2 3">DSM 19436</strain>
    </source>
</reference>
<keyword evidence="3" id="KW-1185">Reference proteome</keyword>
<evidence type="ECO:0000256" key="1">
    <source>
        <dbReference type="SAM" id="SignalP"/>
    </source>
</evidence>
<organism evidence="2 3">
    <name type="scientific">Kaistia soli DSM 19436</name>
    <dbReference type="NCBI Taxonomy" id="1122133"/>
    <lineage>
        <taxon>Bacteria</taxon>
        <taxon>Pseudomonadati</taxon>
        <taxon>Pseudomonadota</taxon>
        <taxon>Alphaproteobacteria</taxon>
        <taxon>Hyphomicrobiales</taxon>
        <taxon>Kaistiaceae</taxon>
        <taxon>Kaistia</taxon>
    </lineage>
</organism>
<feature type="signal peptide" evidence="1">
    <location>
        <begin position="1"/>
        <end position="24"/>
    </location>
</feature>
<evidence type="ECO:0000313" key="2">
    <source>
        <dbReference type="EMBL" id="SHG79316.1"/>
    </source>
</evidence>
<feature type="chain" id="PRO_5012454723" evidence="1">
    <location>
        <begin position="25"/>
        <end position="184"/>
    </location>
</feature>
<protein>
    <submittedName>
        <fullName evidence="2">Uncharacterized protein</fullName>
    </submittedName>
</protein>
<proteinExistence type="predicted"/>
<dbReference type="AlphaFoldDB" id="A0A1M5MQ03"/>
<dbReference type="RefSeq" id="WP_073058210.1">
    <property type="nucleotide sequence ID" value="NZ_FQUP01000007.1"/>
</dbReference>
<dbReference type="PROSITE" id="PS51257">
    <property type="entry name" value="PROKAR_LIPOPROTEIN"/>
    <property type="match status" value="1"/>
</dbReference>
<accession>A0A1M5MQ03</accession>
<gene>
    <name evidence="2" type="ORF">SAMN02745157_4847</name>
</gene>
<dbReference type="Proteomes" id="UP000184485">
    <property type="component" value="Unassembled WGS sequence"/>
</dbReference>
<evidence type="ECO:0000313" key="3">
    <source>
        <dbReference type="Proteomes" id="UP000184485"/>
    </source>
</evidence>
<name>A0A1M5MQ03_9HYPH</name>
<sequence length="184" mass="19154">MTRLLSIASVALVAGVGFSSLSCAETISLTKPNGQQVQIDATLVLRIRAAILSADESLPHVPGAIGKTRVDWAQTNQVKEEAATVAKVVVTSLPTLTQLTLPDGDPIWLDGRKSSGPTFVPSTDKMAGVKSALIIGNKRQLLANSPEEVAAAIKAAGGDARPIPSANIEALTVTIEDWDAPPLK</sequence>
<keyword evidence="1" id="KW-0732">Signal</keyword>